<dbReference type="InterPro" id="IPR045857">
    <property type="entry name" value="O16G_dom_2"/>
</dbReference>
<accession>A0A7W6GT15</accession>
<dbReference type="Gene3D" id="3.90.400.10">
    <property type="entry name" value="Oligo-1,6-glucosidase, Domain 2"/>
    <property type="match status" value="1"/>
</dbReference>
<sequence>MPDTQPPTPTALLNRLHALLMRLYPEHDTDALSQKVADAFWPEGTRPRGRARKPGNNLWTQKDALLITYGDSLIDGVYKPLDLMRDFLDQNLKGVVNGVHILPFFPWTSDDGFAVTDYTKVNPALGDWPDISRIADDWDLMSDLVMNHVSSQGTWFNAYRQGQKPYDTFFFEASPDDDLSMVVRPRTTPLLQEVETSNGLKHVWCTFSHDQVDLNFKNPDVLLEMVRIIRLHVEMGVKIIRLDAVAFVWKQPGTPSIHLPQTHAIVQLLRVLCDFAQEPVILLTETNVPKAENLSYFGQLNEAHWIYNFPLPPLILHAVLSGDAHYLSNWMRAMPPAPQGCAYLNFTSSHDGIGMRPAEGLLPDEEIAKMISTVMDSGGRASMRALPDGGTAVYELNATFFSAVARTYTGDTAHHLDRFLCSQTVVMSLEGVPAFYIHAMLATENDIDGVARRGMNRAINRHRWDYPELRKLLDDPDSTQSKALGALSARLKIRARQAAFHPNATNFTLNLDPRVFAVWRQAPDRSQSIFALHNVSAETVDLPPKAMNLIADEHWIDLLTGETLHPEEDGVKLAPYQCRWITNKT</sequence>
<feature type="binding site" evidence="3">
    <location>
        <position position="457"/>
    </location>
    <ligand>
        <name>substrate</name>
    </ligand>
</feature>
<dbReference type="InterPro" id="IPR017853">
    <property type="entry name" value="GH"/>
</dbReference>
<dbReference type="InterPro" id="IPR006047">
    <property type="entry name" value="GH13_cat_dom"/>
</dbReference>
<feature type="binding site" evidence="3">
    <location>
        <begin position="241"/>
        <end position="243"/>
    </location>
    <ligand>
        <name>substrate</name>
    </ligand>
</feature>
<evidence type="ECO:0000256" key="2">
    <source>
        <dbReference type="ARBA" id="ARBA00022679"/>
    </source>
</evidence>
<reference evidence="5 6" key="1">
    <citation type="submission" date="2020-08" db="EMBL/GenBank/DDBJ databases">
        <title>Genomic Encyclopedia of Type Strains, Phase IV (KMG-IV): sequencing the most valuable type-strain genomes for metagenomic binning, comparative biology and taxonomic classification.</title>
        <authorList>
            <person name="Goeker M."/>
        </authorList>
    </citation>
    <scope>NUCLEOTIDE SEQUENCE [LARGE SCALE GENOMIC DNA]</scope>
    <source>
        <strain evidence="5 6">DSM 102235</strain>
    </source>
</reference>
<evidence type="ECO:0000256" key="1">
    <source>
        <dbReference type="ARBA" id="ARBA00022676"/>
    </source>
</evidence>
<dbReference type="SMART" id="SM00642">
    <property type="entry name" value="Aamy"/>
    <property type="match status" value="1"/>
</dbReference>
<gene>
    <name evidence="5" type="ORF">GGQ68_003345</name>
</gene>
<feature type="domain" description="Glycosyl hydrolase family 13 catalytic" evidence="4">
    <location>
        <begin position="71"/>
        <end position="494"/>
    </location>
</feature>
<dbReference type="RefSeq" id="WP_183967806.1">
    <property type="nucleotide sequence ID" value="NZ_BAABBZ010000019.1"/>
</dbReference>
<dbReference type="InterPro" id="IPR016377">
    <property type="entry name" value="Sucrose_GGa_phosphorylase-rel"/>
</dbReference>
<evidence type="ECO:0000259" key="4">
    <source>
        <dbReference type="SMART" id="SM00642"/>
    </source>
</evidence>
<feature type="binding site" evidence="3">
    <location>
        <position position="110"/>
    </location>
    <ligand>
        <name>substrate</name>
    </ligand>
</feature>
<evidence type="ECO:0000256" key="3">
    <source>
        <dbReference type="PIRSR" id="PIRSR003059-2"/>
    </source>
</evidence>
<dbReference type="Pfam" id="PF00128">
    <property type="entry name" value="Alpha-amylase"/>
    <property type="match status" value="1"/>
</dbReference>
<dbReference type="PANTHER" id="PTHR38784">
    <property type="entry name" value="SUCROSE PHOSPHORYLASE"/>
    <property type="match status" value="1"/>
</dbReference>
<dbReference type="GO" id="GO:0009018">
    <property type="term" value="F:sucrose phosphorylase activity"/>
    <property type="evidence" value="ECO:0007669"/>
    <property type="project" value="UniProtKB-EC"/>
</dbReference>
<feature type="binding site" evidence="3">
    <location>
        <begin position="350"/>
        <end position="351"/>
    </location>
    <ligand>
        <name>substrate</name>
    </ligand>
</feature>
<dbReference type="PANTHER" id="PTHR38784:SF1">
    <property type="entry name" value="SUCROSE PHOSPHORYLASE"/>
    <property type="match status" value="1"/>
</dbReference>
<comment type="caution">
    <text evidence="5">The sequence shown here is derived from an EMBL/GenBank/DDBJ whole genome shotgun (WGS) entry which is preliminary data.</text>
</comment>
<feature type="binding site" evidence="3">
    <location>
        <position position="148"/>
    </location>
    <ligand>
        <name>substrate</name>
    </ligand>
</feature>
<dbReference type="EC" id="2.4.1.7" evidence="5"/>
<keyword evidence="2 5" id="KW-0808">Transferase</keyword>
<dbReference type="PIRSF" id="PIRSF003059">
    <property type="entry name" value="Sucrose_phosphorylase"/>
    <property type="match status" value="1"/>
</dbReference>
<organism evidence="5 6">
    <name type="scientific">Sagittula marina</name>
    <dbReference type="NCBI Taxonomy" id="943940"/>
    <lineage>
        <taxon>Bacteria</taxon>
        <taxon>Pseudomonadati</taxon>
        <taxon>Pseudomonadota</taxon>
        <taxon>Alphaproteobacteria</taxon>
        <taxon>Rhodobacterales</taxon>
        <taxon>Roseobacteraceae</taxon>
        <taxon>Sagittula</taxon>
    </lineage>
</organism>
<dbReference type="InterPro" id="IPR013780">
    <property type="entry name" value="Glyco_hydro_b"/>
</dbReference>
<keyword evidence="1 5" id="KW-0328">Glycosyltransferase</keyword>
<dbReference type="Proteomes" id="UP000541426">
    <property type="component" value="Unassembled WGS sequence"/>
</dbReference>
<dbReference type="Gene3D" id="3.20.20.80">
    <property type="entry name" value="Glycosidases"/>
    <property type="match status" value="1"/>
</dbReference>
<evidence type="ECO:0000313" key="6">
    <source>
        <dbReference type="Proteomes" id="UP000541426"/>
    </source>
</evidence>
<protein>
    <submittedName>
        <fullName evidence="5">Sucrose phosphorylase</fullName>
        <ecNumber evidence="5">2.4.1.7</ecNumber>
    </submittedName>
</protein>
<dbReference type="AlphaFoldDB" id="A0A7W6GT15"/>
<evidence type="ECO:0000313" key="5">
    <source>
        <dbReference type="EMBL" id="MBB3987001.1"/>
    </source>
</evidence>
<keyword evidence="6" id="KW-1185">Reference proteome</keyword>
<dbReference type="InterPro" id="IPR033746">
    <property type="entry name" value="GGa_phosphorylase"/>
</dbReference>
<dbReference type="GO" id="GO:0005975">
    <property type="term" value="P:carbohydrate metabolic process"/>
    <property type="evidence" value="ECO:0007669"/>
    <property type="project" value="InterPro"/>
</dbReference>
<dbReference type="CDD" id="cd11356">
    <property type="entry name" value="AmyAc_Sucrose_phosphorylase-like_1"/>
    <property type="match status" value="1"/>
</dbReference>
<proteinExistence type="predicted"/>
<dbReference type="SUPFAM" id="SSF51445">
    <property type="entry name" value="(Trans)glycosidases"/>
    <property type="match status" value="1"/>
</dbReference>
<dbReference type="Gene3D" id="2.60.40.1180">
    <property type="entry name" value="Golgi alpha-mannosidase II"/>
    <property type="match status" value="1"/>
</dbReference>
<dbReference type="EMBL" id="JACIEJ010000008">
    <property type="protein sequence ID" value="MBB3987001.1"/>
    <property type="molecule type" value="Genomic_DNA"/>
</dbReference>
<name>A0A7W6GT15_9RHOB</name>